<keyword evidence="4" id="KW-1185">Reference proteome</keyword>
<dbReference type="Pfam" id="PF13453">
    <property type="entry name" value="Zn_ribbon_TFIIB"/>
    <property type="match status" value="1"/>
</dbReference>
<evidence type="ECO:0000259" key="2">
    <source>
        <dbReference type="Pfam" id="PF13453"/>
    </source>
</evidence>
<feature type="compositionally biased region" description="Basic residues" evidence="1">
    <location>
        <begin position="19"/>
        <end position="33"/>
    </location>
</feature>
<dbReference type="Proteomes" id="UP000440224">
    <property type="component" value="Unassembled WGS sequence"/>
</dbReference>
<name>A0A6N7PUW7_9BACT</name>
<dbReference type="AlphaFoldDB" id="A0A6N7PUW7"/>
<protein>
    <recommendedName>
        <fullName evidence="2">Transcription factor zinc-finger domain-containing protein</fullName>
    </recommendedName>
</protein>
<gene>
    <name evidence="3" type="ORF">GF068_20175</name>
</gene>
<feature type="domain" description="Transcription factor zinc-finger" evidence="2">
    <location>
        <begin position="81"/>
        <end position="120"/>
    </location>
</feature>
<sequence length="203" mass="23005">MRAALAPLADDAQYRLLRRRGRRGPGGRRRAARGRPGDRALGGLCLWPRPRGRGRRGGRSFRGPGRHRLQSGAPERKAIVNCPKCRATMEIVLFEDVEVDRCTACKGLWFDSRENERLKSKRGSEIIDSGDPKTGRKNNTIPYVRCPRDGNPMVRMVDPAQPHLWYETCSTCGGAYFDAGEFRDYKNLTMLDFIRDLFAKPRA</sequence>
<organism evidence="3 4">
    <name type="scientific">Polyangium spumosum</name>
    <dbReference type="NCBI Taxonomy" id="889282"/>
    <lineage>
        <taxon>Bacteria</taxon>
        <taxon>Pseudomonadati</taxon>
        <taxon>Myxococcota</taxon>
        <taxon>Polyangia</taxon>
        <taxon>Polyangiales</taxon>
        <taxon>Polyangiaceae</taxon>
        <taxon>Polyangium</taxon>
    </lineage>
</organism>
<comment type="caution">
    <text evidence="3">The sequence shown here is derived from an EMBL/GenBank/DDBJ whole genome shotgun (WGS) entry which is preliminary data.</text>
</comment>
<feature type="region of interest" description="Disordered" evidence="1">
    <location>
        <begin position="19"/>
        <end position="72"/>
    </location>
</feature>
<reference evidence="3 4" key="1">
    <citation type="submission" date="2019-10" db="EMBL/GenBank/DDBJ databases">
        <title>A soil myxobacterium in the family Polyangiaceae.</title>
        <authorList>
            <person name="Li Y."/>
            <person name="Wang J."/>
        </authorList>
    </citation>
    <scope>NUCLEOTIDE SEQUENCE [LARGE SCALE GENOMIC DNA]</scope>
    <source>
        <strain evidence="3 4">DSM 14734</strain>
    </source>
</reference>
<dbReference type="EMBL" id="WJIE01000005">
    <property type="protein sequence ID" value="MRG94220.1"/>
    <property type="molecule type" value="Genomic_DNA"/>
</dbReference>
<evidence type="ECO:0000313" key="4">
    <source>
        <dbReference type="Proteomes" id="UP000440224"/>
    </source>
</evidence>
<feature type="compositionally biased region" description="Low complexity" evidence="1">
    <location>
        <begin position="39"/>
        <end position="49"/>
    </location>
</feature>
<evidence type="ECO:0000256" key="1">
    <source>
        <dbReference type="SAM" id="MobiDB-lite"/>
    </source>
</evidence>
<evidence type="ECO:0000313" key="3">
    <source>
        <dbReference type="EMBL" id="MRG94220.1"/>
    </source>
</evidence>
<accession>A0A6N7PUW7</accession>
<proteinExistence type="predicted"/>
<feature type="compositionally biased region" description="Basic residues" evidence="1">
    <location>
        <begin position="50"/>
        <end position="69"/>
    </location>
</feature>
<dbReference type="InterPro" id="IPR027392">
    <property type="entry name" value="TF_Znf"/>
</dbReference>
<dbReference type="OrthoDB" id="9814037at2"/>